<keyword evidence="2" id="KW-1185">Reference proteome</keyword>
<dbReference type="EMBL" id="BSXV01003083">
    <property type="protein sequence ID" value="GME97509.1"/>
    <property type="molecule type" value="Genomic_DNA"/>
</dbReference>
<comment type="caution">
    <text evidence="1">The sequence shown here is derived from an EMBL/GenBank/DDBJ whole genome shotgun (WGS) entry which is preliminary data.</text>
</comment>
<evidence type="ECO:0000313" key="2">
    <source>
        <dbReference type="Proteomes" id="UP001165101"/>
    </source>
</evidence>
<protein>
    <submittedName>
        <fullName evidence="1">Unnamed protein product</fullName>
    </submittedName>
</protein>
<proteinExistence type="predicted"/>
<reference evidence="1" key="1">
    <citation type="submission" date="2023-04" db="EMBL/GenBank/DDBJ databases">
        <title>Candida boidinii NBRC 1967.</title>
        <authorList>
            <person name="Ichikawa N."/>
            <person name="Sato H."/>
            <person name="Tonouchi N."/>
        </authorList>
    </citation>
    <scope>NUCLEOTIDE SEQUENCE</scope>
    <source>
        <strain evidence="1">NBRC 1967</strain>
    </source>
</reference>
<accession>A0ACB5TY70</accession>
<organism evidence="1 2">
    <name type="scientific">Candida boidinii</name>
    <name type="common">Yeast</name>
    <dbReference type="NCBI Taxonomy" id="5477"/>
    <lineage>
        <taxon>Eukaryota</taxon>
        <taxon>Fungi</taxon>
        <taxon>Dikarya</taxon>
        <taxon>Ascomycota</taxon>
        <taxon>Saccharomycotina</taxon>
        <taxon>Pichiomycetes</taxon>
        <taxon>Pichiales</taxon>
        <taxon>Pichiaceae</taxon>
        <taxon>Ogataea</taxon>
        <taxon>Ogataea/Candida clade</taxon>
    </lineage>
</organism>
<dbReference type="Proteomes" id="UP001165101">
    <property type="component" value="Unassembled WGS sequence"/>
</dbReference>
<name>A0ACB5TY70_CANBO</name>
<gene>
    <name evidence="1" type="ORF">Cboi01_000463500</name>
</gene>
<sequence>MSMDRKRAIEEPVDLSYMDSAELINHVILNLTVPQDNIPTSVSLQYNNAKNLQNEIQAYAKISGKDWTYYVKSLNIIIGRNTDSHNNNNLNDPSRIDIDLGPSKVVSRRHASISYNLETRNWELTVLGRNGLKIDGARINSENNGVLLNSGNIIDIGGTQMMFILPDAPPTISNEFLINLRHKRSRVSDSNGQSLPGSYNDGFVPNDSLKGFQMFNRNSLADPTTNYGYLNSNGQNNKNLMNDDDDQDLSKDEAKDLKPPYSYATMITQAILSNPQGVLSLADIYDWISSHYAYYRHSKQGWQNSIRHNLSLNKAFEKVARQANEPGKGMKWQIAEKYKNEFLSQWKEGSLNKTRRGSSVSRQLQLHLLKNNSLPESSSTSSKTTGDSNTSNNNISNSSDSGSGKKKNNFIDQQTSTHLSNSGNKYPGSALNNKSSSSSSSTTTTTTKKQTKSSAKQSLPTNNNNQLPPIKNENQLNDGISTQLPPLQNIPNNNININNNNASSNANEALNFINSAANGNNVAGVGAINGNGNKFNKQNNQLQNSNTSPLRQYGSNNINNNNNNNLPFKSPIRSKLPGIEALTPDRRQSNERGNENSSPALWSFVQLSPSVGDYNSNNSNNNNNTYNMHQQQPLHQQQQQQGQFQQHTFQQHQLQQPLNLQKQSKDLNNSNK</sequence>
<evidence type="ECO:0000313" key="1">
    <source>
        <dbReference type="EMBL" id="GME97509.1"/>
    </source>
</evidence>